<sequence length="95" mass="10387">MSSIQFENVVSPPAPRQPSITPPQNGDSYQRTVVIRREDSGQLAYLIQIVQEASPAGHDPKTLEMLKASVQSGTYVPDTERLANNLMNHLVLGGE</sequence>
<keyword evidence="3" id="KW-1185">Reference proteome</keyword>
<comment type="caution">
    <text evidence="2">The sequence shown here is derived from an EMBL/GenBank/DDBJ whole genome shotgun (WGS) entry which is preliminary data.</text>
</comment>
<dbReference type="Proteomes" id="UP000054785">
    <property type="component" value="Unassembled WGS sequence"/>
</dbReference>
<proteinExistence type="predicted"/>
<evidence type="ECO:0000313" key="2">
    <source>
        <dbReference type="EMBL" id="KTD02073.1"/>
    </source>
</evidence>
<protein>
    <submittedName>
        <fullName evidence="2">Uncharacterized protein</fullName>
    </submittedName>
</protein>
<dbReference type="AlphaFoldDB" id="A0A0W0U3M2"/>
<dbReference type="InterPro" id="IPR035890">
    <property type="entry name" value="Anti-sigma-28_factor_FlgM_sf"/>
</dbReference>
<evidence type="ECO:0000256" key="1">
    <source>
        <dbReference type="SAM" id="MobiDB-lite"/>
    </source>
</evidence>
<dbReference type="SUPFAM" id="SSF101498">
    <property type="entry name" value="Anti-sigma factor FlgM"/>
    <property type="match status" value="1"/>
</dbReference>
<organism evidence="2 3">
    <name type="scientific">Legionella geestiana</name>
    <dbReference type="NCBI Taxonomy" id="45065"/>
    <lineage>
        <taxon>Bacteria</taxon>
        <taxon>Pseudomonadati</taxon>
        <taxon>Pseudomonadota</taxon>
        <taxon>Gammaproteobacteria</taxon>
        <taxon>Legionellales</taxon>
        <taxon>Legionellaceae</taxon>
        <taxon>Legionella</taxon>
    </lineage>
</organism>
<reference evidence="2 3" key="1">
    <citation type="submission" date="2015-11" db="EMBL/GenBank/DDBJ databases">
        <title>Genomic analysis of 38 Legionella species identifies large and diverse effector repertoires.</title>
        <authorList>
            <person name="Burstein D."/>
            <person name="Amaro F."/>
            <person name="Zusman T."/>
            <person name="Lifshitz Z."/>
            <person name="Cohen O."/>
            <person name="Gilbert J.A."/>
            <person name="Pupko T."/>
            <person name="Shuman H.A."/>
            <person name="Segal G."/>
        </authorList>
    </citation>
    <scope>NUCLEOTIDE SEQUENCE [LARGE SCALE GENOMIC DNA]</scope>
    <source>
        <strain evidence="2 3">ATCC 49504</strain>
    </source>
</reference>
<name>A0A0W0U3M2_9GAMM</name>
<gene>
    <name evidence="2" type="ORF">Lgee_0765</name>
</gene>
<evidence type="ECO:0000313" key="3">
    <source>
        <dbReference type="Proteomes" id="UP000054785"/>
    </source>
</evidence>
<dbReference type="EMBL" id="LNYC01000022">
    <property type="protein sequence ID" value="KTD02073.1"/>
    <property type="molecule type" value="Genomic_DNA"/>
</dbReference>
<dbReference type="PATRIC" id="fig|45065.4.peg.821"/>
<accession>A0A0W0U3M2</accession>
<dbReference type="STRING" id="45065.Lgee_0765"/>
<feature type="region of interest" description="Disordered" evidence="1">
    <location>
        <begin position="1"/>
        <end position="29"/>
    </location>
</feature>
<feature type="compositionally biased region" description="Polar residues" evidence="1">
    <location>
        <begin position="18"/>
        <end position="29"/>
    </location>
</feature>
<dbReference type="RefSeq" id="WP_028386618.1">
    <property type="nucleotide sequence ID" value="NZ_CAAAHN010000021.1"/>
</dbReference>